<reference evidence="15 16" key="1">
    <citation type="submission" date="2018-05" db="EMBL/GenBank/DDBJ databases">
        <title>Whole genome sequencing for identification of molecular markers to develop diagnostic detection tools for the regulated plant pathogen Lachnellula willkommii.</title>
        <authorList>
            <person name="Giroux E."/>
            <person name="Bilodeau G."/>
        </authorList>
    </citation>
    <scope>NUCLEOTIDE SEQUENCE [LARGE SCALE GENOMIC DNA]</scope>
    <source>
        <strain evidence="15 16">CBS 203.66</strain>
    </source>
</reference>
<dbReference type="Pfam" id="PF00113">
    <property type="entry name" value="Enolase_C"/>
    <property type="match status" value="1"/>
</dbReference>
<evidence type="ECO:0000313" key="16">
    <source>
        <dbReference type="Proteomes" id="UP000469559"/>
    </source>
</evidence>
<dbReference type="InterPro" id="IPR000941">
    <property type="entry name" value="Enolase"/>
</dbReference>
<evidence type="ECO:0000256" key="8">
    <source>
        <dbReference type="ARBA" id="ARBA00032132"/>
    </source>
</evidence>
<keyword evidence="16" id="KW-1185">Reference proteome</keyword>
<dbReference type="PRINTS" id="PR00148">
    <property type="entry name" value="ENOLASE"/>
</dbReference>
<gene>
    <name evidence="15" type="primary">ENO</name>
    <name evidence="15" type="ORF">LARI1_G006380</name>
</gene>
<feature type="active site" description="Proton acceptor" evidence="10">
    <location>
        <position position="349"/>
    </location>
</feature>
<dbReference type="SUPFAM" id="SSF54826">
    <property type="entry name" value="Enolase N-terminal domain-like"/>
    <property type="match status" value="1"/>
</dbReference>
<evidence type="ECO:0000313" key="15">
    <source>
        <dbReference type="EMBL" id="TVY16170.1"/>
    </source>
</evidence>
<comment type="pathway">
    <text evidence="1">Carbohydrate degradation; glycolysis; pyruvate from D-glyceraldehyde 3-phosphate: step 4/5.</text>
</comment>
<dbReference type="GO" id="GO:0006096">
    <property type="term" value="P:glycolytic process"/>
    <property type="evidence" value="ECO:0007669"/>
    <property type="project" value="UniProtKB-KW"/>
</dbReference>
<dbReference type="CDD" id="cd03313">
    <property type="entry name" value="enolase"/>
    <property type="match status" value="1"/>
</dbReference>
<dbReference type="Gene3D" id="3.30.390.10">
    <property type="entry name" value="Enolase-like, N-terminal domain"/>
    <property type="match status" value="1"/>
</dbReference>
<keyword evidence="12" id="KW-0479">Metal-binding</keyword>
<proteinExistence type="inferred from homology"/>
<evidence type="ECO:0000256" key="3">
    <source>
        <dbReference type="ARBA" id="ARBA00012058"/>
    </source>
</evidence>
<evidence type="ECO:0000256" key="7">
    <source>
        <dbReference type="ARBA" id="ARBA00023239"/>
    </source>
</evidence>
<dbReference type="SMART" id="SM01192">
    <property type="entry name" value="Enolase_C"/>
    <property type="match status" value="1"/>
</dbReference>
<evidence type="ECO:0000256" key="5">
    <source>
        <dbReference type="ARBA" id="ARBA00022842"/>
    </source>
</evidence>
<evidence type="ECO:0000256" key="2">
    <source>
        <dbReference type="ARBA" id="ARBA00009604"/>
    </source>
</evidence>
<feature type="binding site" evidence="11">
    <location>
        <position position="400"/>
    </location>
    <ligand>
        <name>substrate</name>
    </ligand>
</feature>
<evidence type="ECO:0000256" key="4">
    <source>
        <dbReference type="ARBA" id="ARBA00017068"/>
    </source>
</evidence>
<evidence type="ECO:0000259" key="14">
    <source>
        <dbReference type="SMART" id="SM01193"/>
    </source>
</evidence>
<accession>A0A8T9B833</accession>
<dbReference type="InterPro" id="IPR036849">
    <property type="entry name" value="Enolase-like_C_sf"/>
</dbReference>
<feature type="domain" description="Enolase N-terminal" evidence="14">
    <location>
        <begin position="4"/>
        <end position="141"/>
    </location>
</feature>
<evidence type="ECO:0000256" key="11">
    <source>
        <dbReference type="PIRSR" id="PIRSR001400-2"/>
    </source>
</evidence>
<dbReference type="InterPro" id="IPR029017">
    <property type="entry name" value="Enolase-like_N"/>
</dbReference>
<dbReference type="AlphaFoldDB" id="A0A8T9B833"/>
<dbReference type="EMBL" id="QGMF01000402">
    <property type="protein sequence ID" value="TVY16170.1"/>
    <property type="molecule type" value="Genomic_DNA"/>
</dbReference>
<dbReference type="SFLD" id="SFLDS00001">
    <property type="entry name" value="Enolase"/>
    <property type="match status" value="1"/>
</dbReference>
<keyword evidence="5 12" id="KW-0460">Magnesium</keyword>
<dbReference type="Gene3D" id="3.20.20.120">
    <property type="entry name" value="Enolase-like C-terminal domain"/>
    <property type="match status" value="1"/>
</dbReference>
<comment type="cofactor">
    <cofactor evidence="12">
        <name>Mg(2+)</name>
        <dbReference type="ChEBI" id="CHEBI:18420"/>
    </cofactor>
    <text evidence="12">Mg(2+) is required for catalysis and for stabilizing the dimer.</text>
</comment>
<dbReference type="NCBIfam" id="TIGR01060">
    <property type="entry name" value="eno"/>
    <property type="match status" value="1"/>
</dbReference>
<evidence type="ECO:0000259" key="13">
    <source>
        <dbReference type="SMART" id="SM01192"/>
    </source>
</evidence>
<dbReference type="GO" id="GO:0000015">
    <property type="term" value="C:phosphopyruvate hydratase complex"/>
    <property type="evidence" value="ECO:0007669"/>
    <property type="project" value="InterPro"/>
</dbReference>
<feature type="binding site" evidence="11">
    <location>
        <position position="299"/>
    </location>
    <ligand>
        <name>substrate</name>
    </ligand>
</feature>
<keyword evidence="7" id="KW-0456">Lyase</keyword>
<dbReference type="PROSITE" id="PS00164">
    <property type="entry name" value="ENOLASE"/>
    <property type="match status" value="1"/>
</dbReference>
<dbReference type="InterPro" id="IPR020809">
    <property type="entry name" value="Enolase_CS"/>
</dbReference>
<evidence type="ECO:0000256" key="1">
    <source>
        <dbReference type="ARBA" id="ARBA00005031"/>
    </source>
</evidence>
<name>A0A8T9B833_9HELO</name>
<feature type="domain" description="Enolase C-terminal TIM barrel" evidence="13">
    <location>
        <begin position="150"/>
        <end position="440"/>
    </location>
</feature>
<dbReference type="PANTHER" id="PTHR11902:SF6">
    <property type="entry name" value="ENOLASE"/>
    <property type="match status" value="1"/>
</dbReference>
<feature type="binding site" evidence="11">
    <location>
        <position position="324"/>
    </location>
    <ligand>
        <name>substrate</name>
    </ligand>
</feature>
<dbReference type="OrthoDB" id="1739814at2759"/>
<comment type="catalytic activity">
    <reaction evidence="9">
        <text>(2R)-2-phosphoglycerate = phosphoenolpyruvate + H2O</text>
        <dbReference type="Rhea" id="RHEA:10164"/>
        <dbReference type="ChEBI" id="CHEBI:15377"/>
        <dbReference type="ChEBI" id="CHEBI:58289"/>
        <dbReference type="ChEBI" id="CHEBI:58702"/>
        <dbReference type="EC" id="4.2.1.11"/>
    </reaction>
</comment>
<dbReference type="PANTHER" id="PTHR11902">
    <property type="entry name" value="ENOLASE"/>
    <property type="match status" value="1"/>
</dbReference>
<dbReference type="GO" id="GO:0000287">
    <property type="term" value="F:magnesium ion binding"/>
    <property type="evidence" value="ECO:0007669"/>
    <property type="project" value="InterPro"/>
</dbReference>
<dbReference type="Pfam" id="PF03952">
    <property type="entry name" value="Enolase_N"/>
    <property type="match status" value="1"/>
</dbReference>
<feature type="binding site" evidence="12">
    <location>
        <position position="324"/>
    </location>
    <ligand>
        <name>Mg(2+)</name>
        <dbReference type="ChEBI" id="CHEBI:18420"/>
    </ligand>
</feature>
<dbReference type="SMART" id="SM01193">
    <property type="entry name" value="Enolase_N"/>
    <property type="match status" value="1"/>
</dbReference>
<evidence type="ECO:0000256" key="6">
    <source>
        <dbReference type="ARBA" id="ARBA00023152"/>
    </source>
</evidence>
<feature type="binding site" evidence="11">
    <location>
        <position position="175"/>
    </location>
    <ligand>
        <name>substrate</name>
    </ligand>
</feature>
<dbReference type="EC" id="4.2.1.11" evidence="3"/>
<dbReference type="GO" id="GO:0004634">
    <property type="term" value="F:phosphopyruvate hydratase activity"/>
    <property type="evidence" value="ECO:0007669"/>
    <property type="project" value="UniProtKB-EC"/>
</dbReference>
<sequence>MSLISAITAAQRLDSRGVFKAIVPSGASKGDYEAVELRDGDQKTYHGQGVLKAISNVETIIRPALIAEKFKVFDLESIDGFMRKLDGTSDKSKLGANAILGVSMACARAGAAAKVGFRFLAVTKFKTEAYRRKDVPLYDFIRLLSGTPLPYVMPVPFFNVLNGGMHSGNSMAFQEFMIAPVGAKSFTDAVRMGSEVYQELKSVLKSKFGGSAIGVGDEGGFAPPISRPEEALDLLIEAVERCNYTGKVKFGIDPASQEFLLDRFYDLGFKSSDSKKMSSADMQSLYHELIKKYPVVLLEDPFGQDDWESWTEFRKTCKIELVGDDLLATNVTRIKTAGEKKACNALLLKINQIGTITEAIEAAKLAYSYGWSVFVSHRSGETTDDFIADLTVALGTGHLKSGSPCRGERVAKYNRLMDIEQELQTRSVKSSYAGEKFGQTRSV</sequence>
<dbReference type="Proteomes" id="UP000469559">
    <property type="component" value="Unassembled WGS sequence"/>
</dbReference>
<evidence type="ECO:0000256" key="10">
    <source>
        <dbReference type="PIRSR" id="PIRSR001400-1"/>
    </source>
</evidence>
<dbReference type="SUPFAM" id="SSF51604">
    <property type="entry name" value="Enolase C-terminal domain-like"/>
    <property type="match status" value="1"/>
</dbReference>
<organism evidence="15 16">
    <name type="scientific">Lachnellula arida</name>
    <dbReference type="NCBI Taxonomy" id="1316785"/>
    <lineage>
        <taxon>Eukaryota</taxon>
        <taxon>Fungi</taxon>
        <taxon>Dikarya</taxon>
        <taxon>Ascomycota</taxon>
        <taxon>Pezizomycotina</taxon>
        <taxon>Leotiomycetes</taxon>
        <taxon>Helotiales</taxon>
        <taxon>Lachnaceae</taxon>
        <taxon>Lachnellula</taxon>
    </lineage>
</organism>
<comment type="similarity">
    <text evidence="2">Belongs to the enolase family.</text>
</comment>
<dbReference type="InterPro" id="IPR020811">
    <property type="entry name" value="Enolase_N"/>
</dbReference>
<comment type="caution">
    <text evidence="15">The sequence shown here is derived from an EMBL/GenBank/DDBJ whole genome shotgun (WGS) entry which is preliminary data.</text>
</comment>
<evidence type="ECO:0000256" key="12">
    <source>
        <dbReference type="PIRSR" id="PIRSR001400-3"/>
    </source>
</evidence>
<keyword evidence="6" id="KW-0324">Glycolysis</keyword>
<feature type="active site" description="Proton donor" evidence="10">
    <location>
        <position position="218"/>
    </location>
</feature>
<feature type="binding site" evidence="11">
    <location>
        <position position="166"/>
    </location>
    <ligand>
        <name>substrate</name>
    </ligand>
</feature>
<dbReference type="PIRSF" id="PIRSF001400">
    <property type="entry name" value="Enolase"/>
    <property type="match status" value="1"/>
</dbReference>
<dbReference type="HAMAP" id="MF_00318">
    <property type="entry name" value="Enolase"/>
    <property type="match status" value="1"/>
</dbReference>
<feature type="binding site" evidence="12">
    <location>
        <position position="299"/>
    </location>
    <ligand>
        <name>Mg(2+)</name>
        <dbReference type="ChEBI" id="CHEBI:18420"/>
    </ligand>
</feature>
<feature type="binding site" evidence="11">
    <location>
        <begin position="376"/>
        <end position="379"/>
    </location>
    <ligand>
        <name>substrate</name>
    </ligand>
</feature>
<feature type="binding site" evidence="12">
    <location>
        <position position="253"/>
    </location>
    <ligand>
        <name>Mg(2+)</name>
        <dbReference type="ChEBI" id="CHEBI:18420"/>
    </ligand>
</feature>
<evidence type="ECO:0000256" key="9">
    <source>
        <dbReference type="ARBA" id="ARBA00048333"/>
    </source>
</evidence>
<dbReference type="SFLD" id="SFLDF00002">
    <property type="entry name" value="enolase"/>
    <property type="match status" value="1"/>
</dbReference>
<dbReference type="SFLD" id="SFLDG00178">
    <property type="entry name" value="enolase"/>
    <property type="match status" value="1"/>
</dbReference>
<dbReference type="InterPro" id="IPR020810">
    <property type="entry name" value="Enolase_C"/>
</dbReference>
<protein>
    <recommendedName>
        <fullName evidence="4">Enolase</fullName>
        <ecNumber evidence="3">4.2.1.11</ecNumber>
    </recommendedName>
    <alternativeName>
        <fullName evidence="8">2-phosphoglycerate dehydratase</fullName>
    </alternativeName>
</protein>